<feature type="domain" description="Calcineurin-like phosphoesterase" evidence="8">
    <location>
        <begin position="1"/>
        <end position="94"/>
    </location>
</feature>
<evidence type="ECO:0000256" key="1">
    <source>
        <dbReference type="ARBA" id="ARBA00010555"/>
    </source>
</evidence>
<dbReference type="InterPro" id="IPR050535">
    <property type="entry name" value="DNA_Repair-Maintenance_Comp"/>
</dbReference>
<dbReference type="InterPro" id="IPR004843">
    <property type="entry name" value="Calcineurin-like_PHP"/>
</dbReference>
<name>A0A317PJ07_9HYPH</name>
<keyword evidence="6 7" id="KW-0269">Exonuclease</keyword>
<dbReference type="SUPFAM" id="SSF56300">
    <property type="entry name" value="Metallo-dependent phosphatases"/>
    <property type="match status" value="1"/>
</dbReference>
<comment type="similarity">
    <text evidence="1 7">Belongs to the SbcD family.</text>
</comment>
<evidence type="ECO:0000256" key="2">
    <source>
        <dbReference type="ARBA" id="ARBA00011322"/>
    </source>
</evidence>
<dbReference type="Pfam" id="PF00149">
    <property type="entry name" value="Metallophos"/>
    <property type="match status" value="1"/>
</dbReference>
<comment type="subunit">
    <text evidence="2 7">Heterodimer of SbcC and SbcD.</text>
</comment>
<evidence type="ECO:0000256" key="4">
    <source>
        <dbReference type="ARBA" id="ARBA00022722"/>
    </source>
</evidence>
<accession>A0A317PJ07</accession>
<organism evidence="10 11">
    <name type="scientific">Hoeflea marina</name>
    <dbReference type="NCBI Taxonomy" id="274592"/>
    <lineage>
        <taxon>Bacteria</taxon>
        <taxon>Pseudomonadati</taxon>
        <taxon>Pseudomonadota</taxon>
        <taxon>Alphaproteobacteria</taxon>
        <taxon>Hyphomicrobiales</taxon>
        <taxon>Rhizobiaceae</taxon>
        <taxon>Hoeflea</taxon>
    </lineage>
</organism>
<keyword evidence="7" id="KW-0233">DNA recombination</keyword>
<keyword evidence="5 7" id="KW-0378">Hydrolase</keyword>
<evidence type="ECO:0000313" key="10">
    <source>
        <dbReference type="EMBL" id="PWW00579.1"/>
    </source>
</evidence>
<dbReference type="GO" id="GO:0006260">
    <property type="term" value="P:DNA replication"/>
    <property type="evidence" value="ECO:0007669"/>
    <property type="project" value="UniProtKB-KW"/>
</dbReference>
<evidence type="ECO:0000256" key="7">
    <source>
        <dbReference type="RuleBase" id="RU363069"/>
    </source>
</evidence>
<dbReference type="EMBL" id="QGTR01000003">
    <property type="protein sequence ID" value="PWW00579.1"/>
    <property type="molecule type" value="Genomic_DNA"/>
</dbReference>
<dbReference type="GO" id="GO:0008408">
    <property type="term" value="F:3'-5' exonuclease activity"/>
    <property type="evidence" value="ECO:0007669"/>
    <property type="project" value="InterPro"/>
</dbReference>
<evidence type="ECO:0000256" key="3">
    <source>
        <dbReference type="ARBA" id="ARBA00013365"/>
    </source>
</evidence>
<sequence>MKLLHTADLHLGRLFHGRDLIDDHEAVLGQIAAAIDAHRPDVLIIAGDIYDRAAPPASAVSQFNGFIRRIFNETDTAIVMIAGNHDSGDRIGSMAALADNRRALVRGPLAREEMPLILRDEHGPVAFSGLPFGNEFAARECFVDTAIAAPADVLAAQLAAARRHVPESARWVVVAHAFVTGADPCESERKLVVGGVETAPSDLFDGAHYVALGHLHRPQTVGSGRVRYSGSPLAFGFDEADTPKSMVLVDLKADGDVETTLLPFAPLHRLRILRGALADLLAAAETSPDFVKVILTDPARQIDPMSRIREAYENAVVLSYARDETRLETKSANLALGASADPLHVIAEFLARVHPDAQTAAEQRLVKAGLAALAHRESAA</sequence>
<keyword evidence="7" id="KW-0235">DNA replication</keyword>
<dbReference type="PANTHER" id="PTHR30337">
    <property type="entry name" value="COMPONENT OF ATP-DEPENDENT DSDNA EXONUCLEASE"/>
    <property type="match status" value="1"/>
</dbReference>
<evidence type="ECO:0000259" key="9">
    <source>
        <dbReference type="Pfam" id="PF12320"/>
    </source>
</evidence>
<dbReference type="CDD" id="cd00840">
    <property type="entry name" value="MPP_Mre11_N"/>
    <property type="match status" value="1"/>
</dbReference>
<reference evidence="10 11" key="1">
    <citation type="submission" date="2018-05" db="EMBL/GenBank/DDBJ databases">
        <title>Genomic Encyclopedia of Type Strains, Phase IV (KMG-IV): sequencing the most valuable type-strain genomes for metagenomic binning, comparative biology and taxonomic classification.</title>
        <authorList>
            <person name="Goeker M."/>
        </authorList>
    </citation>
    <scope>NUCLEOTIDE SEQUENCE [LARGE SCALE GENOMIC DNA]</scope>
    <source>
        <strain evidence="10 11">DSM 16791</strain>
    </source>
</reference>
<evidence type="ECO:0000313" key="11">
    <source>
        <dbReference type="Proteomes" id="UP000246352"/>
    </source>
</evidence>
<dbReference type="InterPro" id="IPR004593">
    <property type="entry name" value="SbcD"/>
</dbReference>
<dbReference type="GO" id="GO:0004519">
    <property type="term" value="F:endonuclease activity"/>
    <property type="evidence" value="ECO:0007669"/>
    <property type="project" value="UniProtKB-KW"/>
</dbReference>
<dbReference type="Pfam" id="PF12320">
    <property type="entry name" value="SbcD_C"/>
    <property type="match status" value="1"/>
</dbReference>
<comment type="function">
    <text evidence="7">SbcCD cleaves DNA hairpin structures. These structures can inhibit DNA replication and are intermediates in certain DNA recombination reactions. The complex acts as a 3'-&gt;5' double strand exonuclease that can open hairpins. It also has a 5' single-strand endonuclease activity.</text>
</comment>
<dbReference type="PANTHER" id="PTHR30337:SF0">
    <property type="entry name" value="NUCLEASE SBCCD SUBUNIT D"/>
    <property type="match status" value="1"/>
</dbReference>
<dbReference type="Proteomes" id="UP000246352">
    <property type="component" value="Unassembled WGS sequence"/>
</dbReference>
<evidence type="ECO:0000256" key="5">
    <source>
        <dbReference type="ARBA" id="ARBA00022801"/>
    </source>
</evidence>
<keyword evidence="7" id="KW-0255">Endonuclease</keyword>
<dbReference type="InterPro" id="IPR026843">
    <property type="entry name" value="SbcD_C"/>
</dbReference>
<dbReference type="InterPro" id="IPR041796">
    <property type="entry name" value="Mre11_N"/>
</dbReference>
<gene>
    <name evidence="7" type="primary">sbcD</name>
    <name evidence="10" type="ORF">DFR52_103786</name>
</gene>
<protein>
    <recommendedName>
        <fullName evidence="3 7">Nuclease SbcCD subunit D</fullName>
    </recommendedName>
</protein>
<dbReference type="OrthoDB" id="9773856at2"/>
<dbReference type="Gene3D" id="3.60.21.10">
    <property type="match status" value="1"/>
</dbReference>
<dbReference type="GO" id="GO:0006310">
    <property type="term" value="P:DNA recombination"/>
    <property type="evidence" value="ECO:0007669"/>
    <property type="project" value="UniProtKB-KW"/>
</dbReference>
<comment type="caution">
    <text evidence="10">The sequence shown here is derived from an EMBL/GenBank/DDBJ whole genome shotgun (WGS) entry which is preliminary data.</text>
</comment>
<dbReference type="InterPro" id="IPR029052">
    <property type="entry name" value="Metallo-depent_PP-like"/>
</dbReference>
<dbReference type="AlphaFoldDB" id="A0A317PJ07"/>
<dbReference type="RefSeq" id="WP_110032778.1">
    <property type="nucleotide sequence ID" value="NZ_QGTR01000003.1"/>
</dbReference>
<keyword evidence="11" id="KW-1185">Reference proteome</keyword>
<evidence type="ECO:0000259" key="8">
    <source>
        <dbReference type="Pfam" id="PF00149"/>
    </source>
</evidence>
<feature type="domain" description="Nuclease SbcCD subunit D C-terminal" evidence="9">
    <location>
        <begin position="267"/>
        <end position="353"/>
    </location>
</feature>
<evidence type="ECO:0000256" key="6">
    <source>
        <dbReference type="ARBA" id="ARBA00022839"/>
    </source>
</evidence>
<dbReference type="NCBIfam" id="TIGR00619">
    <property type="entry name" value="sbcd"/>
    <property type="match status" value="1"/>
</dbReference>
<keyword evidence="4 7" id="KW-0540">Nuclease</keyword>
<proteinExistence type="inferred from homology"/>